<keyword evidence="2" id="KW-0732">Signal</keyword>
<accession>A0A9N9KL94</accession>
<keyword evidence="1" id="KW-0812">Transmembrane</keyword>
<dbReference type="AlphaFoldDB" id="A0A9N9KL94"/>
<dbReference type="EMBL" id="CAJVRL010000001">
    <property type="protein sequence ID" value="CAG8948733.1"/>
    <property type="molecule type" value="Genomic_DNA"/>
</dbReference>
<proteinExistence type="predicted"/>
<reference evidence="3" key="1">
    <citation type="submission" date="2021-07" db="EMBL/GenBank/DDBJ databases">
        <authorList>
            <person name="Durling M."/>
        </authorList>
    </citation>
    <scope>NUCLEOTIDE SEQUENCE</scope>
</reference>
<evidence type="ECO:0000256" key="2">
    <source>
        <dbReference type="SAM" id="SignalP"/>
    </source>
</evidence>
<feature type="transmembrane region" description="Helical" evidence="1">
    <location>
        <begin position="151"/>
        <end position="169"/>
    </location>
</feature>
<protein>
    <submittedName>
        <fullName evidence="3">Uncharacterized protein</fullName>
    </submittedName>
</protein>
<feature type="signal peptide" evidence="2">
    <location>
        <begin position="1"/>
        <end position="18"/>
    </location>
</feature>
<evidence type="ECO:0000256" key="1">
    <source>
        <dbReference type="SAM" id="Phobius"/>
    </source>
</evidence>
<keyword evidence="1" id="KW-1133">Transmembrane helix</keyword>
<evidence type="ECO:0000313" key="4">
    <source>
        <dbReference type="Proteomes" id="UP000696280"/>
    </source>
</evidence>
<gene>
    <name evidence="3" type="ORF">HYFRA_00001854</name>
</gene>
<keyword evidence="4" id="KW-1185">Reference proteome</keyword>
<keyword evidence="1" id="KW-0472">Membrane</keyword>
<dbReference type="Proteomes" id="UP000696280">
    <property type="component" value="Unassembled WGS sequence"/>
</dbReference>
<evidence type="ECO:0000313" key="3">
    <source>
        <dbReference type="EMBL" id="CAG8948733.1"/>
    </source>
</evidence>
<organism evidence="3 4">
    <name type="scientific">Hymenoscyphus fraxineus</name>
    <dbReference type="NCBI Taxonomy" id="746836"/>
    <lineage>
        <taxon>Eukaryota</taxon>
        <taxon>Fungi</taxon>
        <taxon>Dikarya</taxon>
        <taxon>Ascomycota</taxon>
        <taxon>Pezizomycotina</taxon>
        <taxon>Leotiomycetes</taxon>
        <taxon>Helotiales</taxon>
        <taxon>Helotiaceae</taxon>
        <taxon>Hymenoscyphus</taxon>
    </lineage>
</organism>
<name>A0A9N9KL94_9HELO</name>
<dbReference type="OrthoDB" id="4834638at2759"/>
<sequence>MKLTTSLALAFLATSISAQSTPTPTPSTTLDVPSLLSAYYLTIPTLPPAISTSLAQALYSVEQSFEANPTYASAHAALVSAAPDAGVKSSLARNGYNYHVVTTAAWFGSVPRAVESLVADKFATVLKVEGEVYKNNSIPVPAKGGAGTIRGSGMVLLGAVVVVGGLLVVL</sequence>
<feature type="chain" id="PRO_5040415271" evidence="2">
    <location>
        <begin position="19"/>
        <end position="170"/>
    </location>
</feature>
<comment type="caution">
    <text evidence="3">The sequence shown here is derived from an EMBL/GenBank/DDBJ whole genome shotgun (WGS) entry which is preliminary data.</text>
</comment>